<name>A0AAE0US25_9TELE</name>
<protein>
    <submittedName>
        <fullName evidence="1">Uncharacterized protein</fullName>
    </submittedName>
</protein>
<keyword evidence="2" id="KW-1185">Reference proteome</keyword>
<reference evidence="1" key="1">
    <citation type="submission" date="2023-06" db="EMBL/GenBank/DDBJ databases">
        <title>Male Hemibagrus guttatus genome.</title>
        <authorList>
            <person name="Bian C."/>
        </authorList>
    </citation>
    <scope>NUCLEOTIDE SEQUENCE</scope>
    <source>
        <strain evidence="1">Male_cb2023</strain>
        <tissue evidence="1">Muscle</tissue>
    </source>
</reference>
<gene>
    <name evidence="1" type="ORF">QTP70_028198</name>
</gene>
<evidence type="ECO:0000313" key="1">
    <source>
        <dbReference type="EMBL" id="KAK3516884.1"/>
    </source>
</evidence>
<accession>A0AAE0US25</accession>
<evidence type="ECO:0000313" key="2">
    <source>
        <dbReference type="Proteomes" id="UP001274896"/>
    </source>
</evidence>
<dbReference type="AlphaFoldDB" id="A0AAE0US25"/>
<dbReference type="Proteomes" id="UP001274896">
    <property type="component" value="Unassembled WGS sequence"/>
</dbReference>
<sequence length="84" mass="9463">MFCWDILGPGIHADVTLSLITYLNIVADQVCPFMATVFPKGSGLFQQDPATLHKLFRNDLNPIKHLWDVLDKQVRSMEALPPNV</sequence>
<organism evidence="1 2">
    <name type="scientific">Hemibagrus guttatus</name>
    <dbReference type="NCBI Taxonomy" id="175788"/>
    <lineage>
        <taxon>Eukaryota</taxon>
        <taxon>Metazoa</taxon>
        <taxon>Chordata</taxon>
        <taxon>Craniata</taxon>
        <taxon>Vertebrata</taxon>
        <taxon>Euteleostomi</taxon>
        <taxon>Actinopterygii</taxon>
        <taxon>Neopterygii</taxon>
        <taxon>Teleostei</taxon>
        <taxon>Ostariophysi</taxon>
        <taxon>Siluriformes</taxon>
        <taxon>Bagridae</taxon>
        <taxon>Hemibagrus</taxon>
    </lineage>
</organism>
<proteinExistence type="predicted"/>
<comment type="caution">
    <text evidence="1">The sequence shown here is derived from an EMBL/GenBank/DDBJ whole genome shotgun (WGS) entry which is preliminary data.</text>
</comment>
<dbReference type="EMBL" id="JAUCMX010000019">
    <property type="protein sequence ID" value="KAK3516884.1"/>
    <property type="molecule type" value="Genomic_DNA"/>
</dbReference>